<comment type="caution">
    <text evidence="7">The sequence shown here is derived from an EMBL/GenBank/DDBJ whole genome shotgun (WGS) entry which is preliminary data.</text>
</comment>
<feature type="transmembrane region" description="Helical" evidence="5">
    <location>
        <begin position="218"/>
        <end position="237"/>
    </location>
</feature>
<dbReference type="CDD" id="cd03507">
    <property type="entry name" value="Delta12-FADS-like"/>
    <property type="match status" value="1"/>
</dbReference>
<feature type="region of interest" description="Disordered" evidence="4">
    <location>
        <begin position="487"/>
        <end position="519"/>
    </location>
</feature>
<keyword evidence="5" id="KW-0812">Transmembrane</keyword>
<evidence type="ECO:0000256" key="1">
    <source>
        <dbReference type="ARBA" id="ARBA00004370"/>
    </source>
</evidence>
<protein>
    <submittedName>
        <fullName evidence="7">Fatty acid desaturase, type 1</fullName>
    </submittedName>
</protein>
<dbReference type="GO" id="GO:0016020">
    <property type="term" value="C:membrane"/>
    <property type="evidence" value="ECO:0007669"/>
    <property type="project" value="UniProtKB-SubCell"/>
</dbReference>
<feature type="transmembrane region" description="Helical" evidence="5">
    <location>
        <begin position="75"/>
        <end position="98"/>
    </location>
</feature>
<evidence type="ECO:0000259" key="6">
    <source>
        <dbReference type="Pfam" id="PF00487"/>
    </source>
</evidence>
<feature type="transmembrane region" description="Helical" evidence="5">
    <location>
        <begin position="51"/>
        <end position="69"/>
    </location>
</feature>
<proteinExistence type="inferred from homology"/>
<keyword evidence="5" id="KW-0472">Membrane</keyword>
<keyword evidence="5" id="KW-1133">Transmembrane helix</keyword>
<evidence type="ECO:0000313" key="8">
    <source>
        <dbReference type="Proteomes" id="UP000243975"/>
    </source>
</evidence>
<feature type="transmembrane region" description="Helical" evidence="5">
    <location>
        <begin position="110"/>
        <end position="130"/>
    </location>
</feature>
<dbReference type="STRING" id="59895.A0A103Y8D7"/>
<name>A0A103Y8D7_CYNCS</name>
<dbReference type="EMBL" id="LEKV01002198">
    <property type="protein sequence ID" value="KVI04369.1"/>
    <property type="molecule type" value="Genomic_DNA"/>
</dbReference>
<organism evidence="7 8">
    <name type="scientific">Cynara cardunculus var. scolymus</name>
    <name type="common">Globe artichoke</name>
    <name type="synonym">Cynara scolymus</name>
    <dbReference type="NCBI Taxonomy" id="59895"/>
    <lineage>
        <taxon>Eukaryota</taxon>
        <taxon>Viridiplantae</taxon>
        <taxon>Streptophyta</taxon>
        <taxon>Embryophyta</taxon>
        <taxon>Tracheophyta</taxon>
        <taxon>Spermatophyta</taxon>
        <taxon>Magnoliopsida</taxon>
        <taxon>eudicotyledons</taxon>
        <taxon>Gunneridae</taxon>
        <taxon>Pentapetalae</taxon>
        <taxon>asterids</taxon>
        <taxon>campanulids</taxon>
        <taxon>Asterales</taxon>
        <taxon>Asteraceae</taxon>
        <taxon>Carduoideae</taxon>
        <taxon>Cardueae</taxon>
        <taxon>Carduinae</taxon>
        <taxon>Cynara</taxon>
    </lineage>
</organism>
<keyword evidence="8" id="KW-1185">Reference proteome</keyword>
<dbReference type="GO" id="GO:0016491">
    <property type="term" value="F:oxidoreductase activity"/>
    <property type="evidence" value="ECO:0007669"/>
    <property type="project" value="UniProtKB-KW"/>
</dbReference>
<evidence type="ECO:0000256" key="2">
    <source>
        <dbReference type="ARBA" id="ARBA00009295"/>
    </source>
</evidence>
<dbReference type="InterPro" id="IPR012171">
    <property type="entry name" value="Fatty_acid_desaturase"/>
</dbReference>
<gene>
    <name evidence="7" type="ORF">Ccrd_017320</name>
</gene>
<comment type="similarity">
    <text evidence="2">Belongs to the fatty acid desaturase type 1 family.</text>
</comment>
<feature type="compositionally biased region" description="Polar residues" evidence="4">
    <location>
        <begin position="502"/>
        <end position="511"/>
    </location>
</feature>
<dbReference type="InterPro" id="IPR005804">
    <property type="entry name" value="FA_desaturase_dom"/>
</dbReference>
<dbReference type="AlphaFoldDB" id="A0A103Y8D7"/>
<feature type="transmembrane region" description="Helical" evidence="5">
    <location>
        <begin position="171"/>
        <end position="191"/>
    </location>
</feature>
<dbReference type="Gramene" id="KVI04369">
    <property type="protein sequence ID" value="KVI04369"/>
    <property type="gene ID" value="Ccrd_017320"/>
</dbReference>
<reference evidence="7 8" key="1">
    <citation type="journal article" date="2016" name="Sci. Rep.">
        <title>The genome sequence of the outbreeding globe artichoke constructed de novo incorporating a phase-aware low-pass sequencing strategy of F1 progeny.</title>
        <authorList>
            <person name="Scaglione D."/>
            <person name="Reyes-Chin-Wo S."/>
            <person name="Acquadro A."/>
            <person name="Froenicke L."/>
            <person name="Portis E."/>
            <person name="Beitel C."/>
            <person name="Tirone M."/>
            <person name="Mauro R."/>
            <person name="Lo Monaco A."/>
            <person name="Mauromicale G."/>
            <person name="Faccioli P."/>
            <person name="Cattivelli L."/>
            <person name="Rieseberg L."/>
            <person name="Michelmore R."/>
            <person name="Lanteri S."/>
        </authorList>
    </citation>
    <scope>NUCLEOTIDE SEQUENCE [LARGE SCALE GENOMIC DNA]</scope>
    <source>
        <strain evidence="7">2C</strain>
    </source>
</reference>
<dbReference type="GO" id="GO:0006629">
    <property type="term" value="P:lipid metabolic process"/>
    <property type="evidence" value="ECO:0007669"/>
    <property type="project" value="InterPro"/>
</dbReference>
<comment type="subcellular location">
    <subcellularLocation>
        <location evidence="1">Membrane</location>
    </subcellularLocation>
</comment>
<dbReference type="PANTHER" id="PTHR32100">
    <property type="entry name" value="OMEGA-6 FATTY ACID DESATURASE, CHLOROPLASTIC"/>
    <property type="match status" value="1"/>
</dbReference>
<accession>A0A103Y8D7</accession>
<feature type="domain" description="Fatty acid desaturase" evidence="6">
    <location>
        <begin position="80"/>
        <end position="340"/>
    </location>
</feature>
<evidence type="ECO:0000256" key="5">
    <source>
        <dbReference type="SAM" id="Phobius"/>
    </source>
</evidence>
<dbReference type="Proteomes" id="UP000243975">
    <property type="component" value="Unassembled WGS sequence"/>
</dbReference>
<evidence type="ECO:0000313" key="7">
    <source>
        <dbReference type="EMBL" id="KVI04369.1"/>
    </source>
</evidence>
<evidence type="ECO:0000256" key="3">
    <source>
        <dbReference type="ARBA" id="ARBA00023002"/>
    </source>
</evidence>
<feature type="compositionally biased region" description="Basic and acidic residues" evidence="4">
    <location>
        <begin position="491"/>
        <end position="501"/>
    </location>
</feature>
<evidence type="ECO:0000256" key="4">
    <source>
        <dbReference type="SAM" id="MobiDB-lite"/>
    </source>
</evidence>
<feature type="transmembrane region" description="Helical" evidence="5">
    <location>
        <begin position="243"/>
        <end position="267"/>
    </location>
</feature>
<keyword evidence="3" id="KW-0560">Oxidoreductase</keyword>
<sequence>MVSSSSSSSSNHMKVLERVPISKPPFEYSDLKNAIPSHCFKQSLFRSFFSVFRDGLTISILFYVASNYIPVLPRFISFIAWPLYWICQGVMFGSLWTLGHECGHRGFSGYYWLDDTVGFLLHSFILTPYFSFKYSHRRHHAHTNSLEYDEMHVPKHKSNNSLLAKILDNPIGVAVRILCRVTLGYPLYLIFNHSGRKYEGMASHLYPQSPIFNDSERGLIYLSDLGIFVVLYAYYRMVLTKGAIWAFCIYGAPWCIMGGILIVLTYLQHSHPSIAHFDSTEWNWIRGALSTIDRDLGFMNMIVHDVPRNHVVHHLFPSIPHYHALEATEAIKPILGDYYKYDVTDRPINFRHSLDHGRRSWTFDNHILVLHELQPGEEQSDISQRVFSLRPLVNRCKPYRHLPGYDNKNKKTADRSYLRVRSLVDIRQPLKKGKKQFFQTPEEDIVRAWDELLSAPNKRLANLDGERWMKEEDDGSLMAARVDDAATLQAGKKETQNEKGNRQSLGDSNHFFTGGTRDL</sequence>
<dbReference type="Pfam" id="PF00487">
    <property type="entry name" value="FA_desaturase"/>
    <property type="match status" value="1"/>
</dbReference>